<evidence type="ECO:0000313" key="2">
    <source>
        <dbReference type="Proteomes" id="UP000585474"/>
    </source>
</evidence>
<keyword evidence="2" id="KW-1185">Reference proteome</keyword>
<accession>A0A7J0F8K4</accession>
<dbReference type="PANTHER" id="PTHR47592:SF27">
    <property type="entry name" value="OS08G0421700 PROTEIN"/>
    <property type="match status" value="1"/>
</dbReference>
<gene>
    <name evidence="1" type="ORF">Acr_10g0004000</name>
</gene>
<dbReference type="PANTHER" id="PTHR47592">
    <property type="entry name" value="PBF68 PROTEIN"/>
    <property type="match status" value="1"/>
</dbReference>
<dbReference type="OrthoDB" id="1699522at2759"/>
<evidence type="ECO:0000313" key="1">
    <source>
        <dbReference type="EMBL" id="GFY95015.1"/>
    </source>
</evidence>
<comment type="caution">
    <text evidence="1">The sequence shown here is derived from an EMBL/GenBank/DDBJ whole genome shotgun (WGS) entry which is preliminary data.</text>
</comment>
<dbReference type="EMBL" id="BJWL01000010">
    <property type="protein sequence ID" value="GFY95015.1"/>
    <property type="molecule type" value="Genomic_DNA"/>
</dbReference>
<dbReference type="Pfam" id="PF14223">
    <property type="entry name" value="Retrotran_gag_2"/>
    <property type="match status" value="1"/>
</dbReference>
<protein>
    <submittedName>
        <fullName evidence="1">Uncharacterized protein</fullName>
    </submittedName>
</protein>
<dbReference type="Proteomes" id="UP000585474">
    <property type="component" value="Unassembled WGS sequence"/>
</dbReference>
<organism evidence="1 2">
    <name type="scientific">Actinidia rufa</name>
    <dbReference type="NCBI Taxonomy" id="165716"/>
    <lineage>
        <taxon>Eukaryota</taxon>
        <taxon>Viridiplantae</taxon>
        <taxon>Streptophyta</taxon>
        <taxon>Embryophyta</taxon>
        <taxon>Tracheophyta</taxon>
        <taxon>Spermatophyta</taxon>
        <taxon>Magnoliopsida</taxon>
        <taxon>eudicotyledons</taxon>
        <taxon>Gunneridae</taxon>
        <taxon>Pentapetalae</taxon>
        <taxon>asterids</taxon>
        <taxon>Ericales</taxon>
        <taxon>Actinidiaceae</taxon>
        <taxon>Actinidia</taxon>
    </lineage>
</organism>
<sequence>MVINTNVGDNTTIHMMPTPSVVTRPTPVIAGHGEKPEKFNGSDFKRWQKKMLFYLTIVNLAAYLREDIPSLEEGETDCLTVAKVEAWKHADFLCKNYILNGLENTLYNVYCTIPTAKELWDSLDKKYKTEDAGTKKFVVGRFLEFKMTDAKTS</sequence>
<reference evidence="1 2" key="1">
    <citation type="submission" date="2019-07" db="EMBL/GenBank/DDBJ databases">
        <title>De Novo Assembly of kiwifruit Actinidia rufa.</title>
        <authorList>
            <person name="Sugita-Konishi S."/>
            <person name="Sato K."/>
            <person name="Mori E."/>
            <person name="Abe Y."/>
            <person name="Kisaki G."/>
            <person name="Hamano K."/>
            <person name="Suezawa K."/>
            <person name="Otani M."/>
            <person name="Fukuda T."/>
            <person name="Manabe T."/>
            <person name="Gomi K."/>
            <person name="Tabuchi M."/>
            <person name="Akimitsu K."/>
            <person name="Kataoka I."/>
        </authorList>
    </citation>
    <scope>NUCLEOTIDE SEQUENCE [LARGE SCALE GENOMIC DNA]</scope>
    <source>
        <strain evidence="2">cv. Fuchu</strain>
    </source>
</reference>
<name>A0A7J0F8K4_9ERIC</name>
<dbReference type="AlphaFoldDB" id="A0A7J0F8K4"/>
<proteinExistence type="predicted"/>